<protein>
    <submittedName>
        <fullName evidence="1">Uncharacterized protein</fullName>
    </submittedName>
</protein>
<dbReference type="EMBL" id="BGZK01000559">
    <property type="protein sequence ID" value="GBP50121.1"/>
    <property type="molecule type" value="Genomic_DNA"/>
</dbReference>
<organism evidence="1 2">
    <name type="scientific">Eumeta variegata</name>
    <name type="common">Bagworm moth</name>
    <name type="synonym">Eumeta japonica</name>
    <dbReference type="NCBI Taxonomy" id="151549"/>
    <lineage>
        <taxon>Eukaryota</taxon>
        <taxon>Metazoa</taxon>
        <taxon>Ecdysozoa</taxon>
        <taxon>Arthropoda</taxon>
        <taxon>Hexapoda</taxon>
        <taxon>Insecta</taxon>
        <taxon>Pterygota</taxon>
        <taxon>Neoptera</taxon>
        <taxon>Endopterygota</taxon>
        <taxon>Lepidoptera</taxon>
        <taxon>Glossata</taxon>
        <taxon>Ditrysia</taxon>
        <taxon>Tineoidea</taxon>
        <taxon>Psychidae</taxon>
        <taxon>Oiketicinae</taxon>
        <taxon>Eumeta</taxon>
    </lineage>
</organism>
<comment type="caution">
    <text evidence="1">The sequence shown here is derived from an EMBL/GenBank/DDBJ whole genome shotgun (WGS) entry which is preliminary data.</text>
</comment>
<sequence>MFCVLFVDPYISQQRTRAVARRVLGALSRLTSRNSAVPNEIIKLAELNSYRCAAPAPNATTSDLDILQAVNSQTATHTSESGVVRSQACETNALTRENLKVSCVSVNNASAGPRRLSRHLHRRARCREGGARRTRRHPGAGVRG</sequence>
<keyword evidence="2" id="KW-1185">Reference proteome</keyword>
<dbReference type="Proteomes" id="UP000299102">
    <property type="component" value="Unassembled WGS sequence"/>
</dbReference>
<dbReference type="AlphaFoldDB" id="A0A4C1WG41"/>
<gene>
    <name evidence="1" type="ORF">EVAR_42802_1</name>
</gene>
<proteinExistence type="predicted"/>
<accession>A0A4C1WG41</accession>
<name>A0A4C1WG41_EUMVA</name>
<reference evidence="1 2" key="1">
    <citation type="journal article" date="2019" name="Commun. Biol.">
        <title>The bagworm genome reveals a unique fibroin gene that provides high tensile strength.</title>
        <authorList>
            <person name="Kono N."/>
            <person name="Nakamura H."/>
            <person name="Ohtoshi R."/>
            <person name="Tomita M."/>
            <person name="Numata K."/>
            <person name="Arakawa K."/>
        </authorList>
    </citation>
    <scope>NUCLEOTIDE SEQUENCE [LARGE SCALE GENOMIC DNA]</scope>
</reference>
<evidence type="ECO:0000313" key="1">
    <source>
        <dbReference type="EMBL" id="GBP50121.1"/>
    </source>
</evidence>
<evidence type="ECO:0000313" key="2">
    <source>
        <dbReference type="Proteomes" id="UP000299102"/>
    </source>
</evidence>